<reference evidence="1" key="1">
    <citation type="journal article" date="2014" name="Int. J. Syst. Evol. Microbiol.">
        <title>Complete genome sequence of Corynebacterium casei LMG S-19264T (=DSM 44701T), isolated from a smear-ripened cheese.</title>
        <authorList>
            <consortium name="US DOE Joint Genome Institute (JGI-PGF)"/>
            <person name="Walter F."/>
            <person name="Albersmeier A."/>
            <person name="Kalinowski J."/>
            <person name="Ruckert C."/>
        </authorList>
    </citation>
    <scope>NUCLEOTIDE SEQUENCE</scope>
    <source>
        <strain evidence="1">JCM 4391</strain>
    </source>
</reference>
<dbReference type="Proteomes" id="UP000636661">
    <property type="component" value="Unassembled WGS sequence"/>
</dbReference>
<accession>A0A918I2X8</accession>
<keyword evidence="2" id="KW-1185">Reference proteome</keyword>
<organism evidence="1 2">
    <name type="scientific">Streptomyces lavendofoliae</name>
    <dbReference type="NCBI Taxonomy" id="67314"/>
    <lineage>
        <taxon>Bacteria</taxon>
        <taxon>Bacillati</taxon>
        <taxon>Actinomycetota</taxon>
        <taxon>Actinomycetes</taxon>
        <taxon>Kitasatosporales</taxon>
        <taxon>Streptomycetaceae</taxon>
        <taxon>Streptomyces</taxon>
    </lineage>
</organism>
<evidence type="ECO:0000313" key="2">
    <source>
        <dbReference type="Proteomes" id="UP000636661"/>
    </source>
</evidence>
<gene>
    <name evidence="1" type="ORF">GCM10010274_57750</name>
</gene>
<name>A0A918I2X8_9ACTN</name>
<reference evidence="1" key="2">
    <citation type="submission" date="2020-09" db="EMBL/GenBank/DDBJ databases">
        <authorList>
            <person name="Sun Q."/>
            <person name="Ohkuma M."/>
        </authorList>
    </citation>
    <scope>NUCLEOTIDE SEQUENCE</scope>
    <source>
        <strain evidence="1">JCM 4391</strain>
    </source>
</reference>
<sequence length="58" mass="6281">MSPPSCVEALSLSIGSVEAALKTLREDNTVLRTYEFPSLCRLLEASAIQFPPEPLAAF</sequence>
<dbReference type="EMBL" id="BMTP01000019">
    <property type="protein sequence ID" value="GGU61326.1"/>
    <property type="molecule type" value="Genomic_DNA"/>
</dbReference>
<evidence type="ECO:0000313" key="1">
    <source>
        <dbReference type="EMBL" id="GGU61326.1"/>
    </source>
</evidence>
<protein>
    <submittedName>
        <fullName evidence="1">Uncharacterized protein</fullName>
    </submittedName>
</protein>
<dbReference type="AlphaFoldDB" id="A0A918I2X8"/>
<dbReference type="RefSeq" id="WP_189554213.1">
    <property type="nucleotide sequence ID" value="NZ_BMTP01000019.1"/>
</dbReference>
<proteinExistence type="predicted"/>
<comment type="caution">
    <text evidence="1">The sequence shown here is derived from an EMBL/GenBank/DDBJ whole genome shotgun (WGS) entry which is preliminary data.</text>
</comment>